<dbReference type="HOGENOM" id="CLU_237897_0_0_1"/>
<feature type="compositionally biased region" description="Basic and acidic residues" evidence="1">
    <location>
        <begin position="827"/>
        <end position="841"/>
    </location>
</feature>
<dbReference type="OrthoDB" id="298798at2759"/>
<evidence type="ECO:0000256" key="1">
    <source>
        <dbReference type="SAM" id="MobiDB-lite"/>
    </source>
</evidence>
<keyword evidence="3" id="KW-1185">Reference proteome</keyword>
<dbReference type="RefSeq" id="XP_001433364.1">
    <property type="nucleotide sequence ID" value="XM_001433327.1"/>
</dbReference>
<dbReference type="InParanoid" id="A0C5A0"/>
<feature type="compositionally biased region" description="Polar residues" evidence="1">
    <location>
        <begin position="897"/>
        <end position="914"/>
    </location>
</feature>
<evidence type="ECO:0000313" key="3">
    <source>
        <dbReference type="Proteomes" id="UP000000600"/>
    </source>
</evidence>
<accession>A0C5A0</accession>
<proteinExistence type="predicted"/>
<dbReference type="EMBL" id="CT868041">
    <property type="protein sequence ID" value="CAK65967.1"/>
    <property type="molecule type" value="Genomic_DNA"/>
</dbReference>
<feature type="compositionally biased region" description="Polar residues" evidence="1">
    <location>
        <begin position="857"/>
        <end position="879"/>
    </location>
</feature>
<protein>
    <submittedName>
        <fullName evidence="2">Uncharacterized protein</fullName>
    </submittedName>
</protein>
<dbReference type="Proteomes" id="UP000000600">
    <property type="component" value="Unassembled WGS sequence"/>
</dbReference>
<dbReference type="GeneID" id="5019149"/>
<feature type="region of interest" description="Disordered" evidence="1">
    <location>
        <begin position="827"/>
        <end position="914"/>
    </location>
</feature>
<evidence type="ECO:0000313" key="2">
    <source>
        <dbReference type="EMBL" id="CAK65967.1"/>
    </source>
</evidence>
<feature type="compositionally biased region" description="Basic and acidic residues" evidence="1">
    <location>
        <begin position="884"/>
        <end position="896"/>
    </location>
</feature>
<organism evidence="2 3">
    <name type="scientific">Paramecium tetraurelia</name>
    <dbReference type="NCBI Taxonomy" id="5888"/>
    <lineage>
        <taxon>Eukaryota</taxon>
        <taxon>Sar</taxon>
        <taxon>Alveolata</taxon>
        <taxon>Ciliophora</taxon>
        <taxon>Intramacronucleata</taxon>
        <taxon>Oligohymenophorea</taxon>
        <taxon>Peniculida</taxon>
        <taxon>Parameciidae</taxon>
        <taxon>Paramecium</taxon>
    </lineage>
</organism>
<name>A0C5A0_PARTE</name>
<feature type="region of interest" description="Disordered" evidence="1">
    <location>
        <begin position="541"/>
        <end position="565"/>
    </location>
</feature>
<sequence>MKVSLLQLERSYLEALSEFGEHSSKTQETRVRLIEMLNQTGKYLISQKLPGEKYLQRAVELANLLNMEEQLIIKYQTFMLYAEYFEFTKNYNQAYNLLIKLIPLAKVNQRNLIMIQIQILNHVIENGRLCKRNDIIPLNEQLLNLMEEIGLSFYLYKEFPNKFQQILLQALSFQAKTFLRQNKDKEATQLFFQSYHLCEELLGFEDKRTQEYKKQYEQLSDKISVNLEIQSQDEEEQDNAQPIQMTEREEKKILSFRSKNTYINNYIINVDSARAPKLAKKIDKTKIEKPIMSQRAPPKFNEQQFQQLFIIKNAMKRPLSSQGTTKMTSPTRCQSIVSKKNTSKAQNRVPSLEQSLIKQLETAQPHDRINDLIINRPHYEEVKKYDIVNAIKQRNTKQFSSNYLIQLIPPFHSQRPQIREPSKNNIAYKVDSKKFPSNPSNQKIERSSQKKITTNEIQPTLSNIRLVGSGINLTSENDDDIIKQQEDNKNYSFEEEPLKVIKHFDPIIDKFLENHSMQVLLAAADRIKAKMKHHVYYSRKKRNEVESKQSATSPGRLHPHNKNMTRSSTYGFEILEIVEKKILENEASKIIHKLISPENQLESYSIHFYNKLFTDHETSKWILQNPKFRGQIFQKKQDKNEYQQLSVELIQAMLSNQKKLATLQVIASIELSNNIRKFQVRFIIDSLAQHYKEISNYDDMLELFNQLTQIYFIQENLLNEWKEQHRQYTLYVVSSNQENEDLKLKNQIENVRGHETYKIDYYQDLLSKILFLIRRMSYVKTINGFKFKSETQDLQNSIQKYNNEIYQKKIHRMKSYFQYTDMSMQLKDQKNTKPLKKELTKRQRRKMKDKHLFIADDSQQSFMNDSNTPQFEENRSASPVKSIKNKDSVKDNDKMSRQNSNDSPHSKYKQQQSLKANARISLQQPDTQAELSEIFSLETQDYLKRYFPEFKLNVPPLNYIPTSIQIVQKYQVESHYYFKKELPIVNSNKLQYKPIHSDNYLIQTQIIKIDKQFYFLTLTNKLKLEQIFCKDKWEDELDIQLKDLINYSVGRTGYIIDIIKLQEVLKSKLEIVNCKIQLKKDEADDSSTKKDLKLFRQNKKLYFAKESIQFIEEELNEMSQDSQSQDSESLDLIEEHKRDPLIDIIFLLGVINTNSFVYNDVHLRSCKLLRLIDGKLMLAEPDELRKPKFPIRLILSHEDMNKHIARTNENTIAGKDITLFPHFNSLFLVKQTQYNYKFIKVKLQLQSDINRLHQDIRNNAARAQLFMYQNNHRKQIICLNSQQTENWFHISQIDGRMRDFLFSYKTMMKKTLTGWKLLQNNRRQSISKDVRFLLIQDKLVNTKQYFIQSKIQDIGYVFVTGTVFQEMLLIKVMPVGNKSKVHIFLYKVFDEDIIKTMNQLCKYFILKTTLTYSRLELVPITQNQIRKQYLLGNQFNDNNILIGQKLYSRVIYKQIKKIDKNYFIITVTLIKNYFQVYFYNQSNCRRFYYTIHRSDFVIMNKYFLDSIFPEQPKEVMEQFFRNWKFNEISKIHSLIIKAPETFRNRTQMYIQQIKDTKKSYKRSATSSLSSINNVLRQSTLQFNNVQENSFEEILNRECWLFDTLLLRNQKSIFEKKIWLEILKQMNINKNQISLDTFRATLNELVYSNDRTCNFLCYIPCQEIQQSFRWQPVRLRIYEYDTCKSVDIPLNIRGKQVQIYKQCNQIMEDYLKFKILPSNQEIMKLNKNNDSQFIKYQLLYKGAFMKHKMLFMAIYFNNDVFHICIYSSSNQLIRKLDIIQVELKIPYIRQLLTLNPYEAGRRISLIYRNNFIHASFLNL</sequence>
<dbReference type="KEGG" id="ptm:GSPATT00006466001"/>
<feature type="region of interest" description="Disordered" evidence="1">
    <location>
        <begin position="427"/>
        <end position="451"/>
    </location>
</feature>
<reference evidence="2 3" key="1">
    <citation type="journal article" date="2006" name="Nature">
        <title>Global trends of whole-genome duplications revealed by the ciliate Paramecium tetraurelia.</title>
        <authorList>
            <consortium name="Genoscope"/>
            <person name="Aury J.-M."/>
            <person name="Jaillon O."/>
            <person name="Duret L."/>
            <person name="Noel B."/>
            <person name="Jubin C."/>
            <person name="Porcel B.M."/>
            <person name="Segurens B."/>
            <person name="Daubin V."/>
            <person name="Anthouard V."/>
            <person name="Aiach N."/>
            <person name="Arnaiz O."/>
            <person name="Billaut A."/>
            <person name="Beisson J."/>
            <person name="Blanc I."/>
            <person name="Bouhouche K."/>
            <person name="Camara F."/>
            <person name="Duharcourt S."/>
            <person name="Guigo R."/>
            <person name="Gogendeau D."/>
            <person name="Katinka M."/>
            <person name="Keller A.-M."/>
            <person name="Kissmehl R."/>
            <person name="Klotz C."/>
            <person name="Koll F."/>
            <person name="Le Moue A."/>
            <person name="Lepere C."/>
            <person name="Malinsky S."/>
            <person name="Nowacki M."/>
            <person name="Nowak J.K."/>
            <person name="Plattner H."/>
            <person name="Poulain J."/>
            <person name="Ruiz F."/>
            <person name="Serrano V."/>
            <person name="Zagulski M."/>
            <person name="Dessen P."/>
            <person name="Betermier M."/>
            <person name="Weissenbach J."/>
            <person name="Scarpelli C."/>
            <person name="Schachter V."/>
            <person name="Sperling L."/>
            <person name="Meyer E."/>
            <person name="Cohen J."/>
            <person name="Wincker P."/>
        </authorList>
    </citation>
    <scope>NUCLEOTIDE SEQUENCE [LARGE SCALE GENOMIC DNA]</scope>
    <source>
        <strain evidence="2 3">Stock d4-2</strain>
    </source>
</reference>
<gene>
    <name evidence="2" type="ORF">GSPATT00006466001</name>
</gene>